<protein>
    <submittedName>
        <fullName evidence="3">TadE family protein</fullName>
    </submittedName>
</protein>
<dbReference type="RefSeq" id="WP_150419997.1">
    <property type="nucleotide sequence ID" value="NZ_VYRZ01000003.1"/>
</dbReference>
<name>A0A5J5IQV3_9MICO</name>
<proteinExistence type="predicted"/>
<evidence type="ECO:0000313" key="3">
    <source>
        <dbReference type="EMBL" id="KAA9085275.1"/>
    </source>
</evidence>
<evidence type="ECO:0000259" key="2">
    <source>
        <dbReference type="Pfam" id="PF07811"/>
    </source>
</evidence>
<comment type="caution">
    <text evidence="3">The sequence shown here is derived from an EMBL/GenBank/DDBJ whole genome shotgun (WGS) entry which is preliminary data.</text>
</comment>
<keyword evidence="1" id="KW-0812">Transmembrane</keyword>
<feature type="domain" description="TadE-like" evidence="2">
    <location>
        <begin position="9"/>
        <end position="51"/>
    </location>
</feature>
<feature type="transmembrane region" description="Helical" evidence="1">
    <location>
        <begin position="15"/>
        <end position="36"/>
    </location>
</feature>
<evidence type="ECO:0000313" key="4">
    <source>
        <dbReference type="Proteomes" id="UP000327039"/>
    </source>
</evidence>
<sequence length="112" mass="11019">MIRRLDDRGAVTAEFAVVVPAALLVVMLAVATLVAAGTQVRLEHAAAQAARLSGRGEDAARARAAVDAAVPGASLALTAEGDLVCAVVTAGHGIPLPVTSLRARACALAGGG</sequence>
<accession>A0A5J5IQV3</accession>
<keyword evidence="1" id="KW-1133">Transmembrane helix</keyword>
<dbReference type="Proteomes" id="UP000327039">
    <property type="component" value="Unassembled WGS sequence"/>
</dbReference>
<dbReference type="NCBIfam" id="NF041390">
    <property type="entry name" value="TadE_Rv3655c"/>
    <property type="match status" value="1"/>
</dbReference>
<gene>
    <name evidence="3" type="ORF">F6B42_12410</name>
</gene>
<organism evidence="3 4">
    <name type="scientific">Microbacterium radiodurans</name>
    <dbReference type="NCBI Taxonomy" id="661398"/>
    <lineage>
        <taxon>Bacteria</taxon>
        <taxon>Bacillati</taxon>
        <taxon>Actinomycetota</taxon>
        <taxon>Actinomycetes</taxon>
        <taxon>Micrococcales</taxon>
        <taxon>Microbacteriaceae</taxon>
        <taxon>Microbacterium</taxon>
    </lineage>
</organism>
<keyword evidence="1" id="KW-0472">Membrane</keyword>
<dbReference type="AlphaFoldDB" id="A0A5J5IQV3"/>
<dbReference type="InterPro" id="IPR012495">
    <property type="entry name" value="TadE-like_dom"/>
</dbReference>
<dbReference type="EMBL" id="VYRZ01000003">
    <property type="protein sequence ID" value="KAA9085275.1"/>
    <property type="molecule type" value="Genomic_DNA"/>
</dbReference>
<dbReference type="Pfam" id="PF07811">
    <property type="entry name" value="TadE"/>
    <property type="match status" value="1"/>
</dbReference>
<keyword evidence="4" id="KW-1185">Reference proteome</keyword>
<dbReference type="InterPro" id="IPR049790">
    <property type="entry name" value="Rv3655c/TadE"/>
</dbReference>
<reference evidence="4" key="1">
    <citation type="submission" date="2019-09" db="EMBL/GenBank/DDBJ databases">
        <title>Mumia zhuanghuii sp. nov. isolated from the intestinal contents of plateau pika (Ochotona curzoniae) in the Qinghai-Tibet plateau of China.</title>
        <authorList>
            <person name="Tian Z."/>
        </authorList>
    </citation>
    <scope>NUCLEOTIDE SEQUENCE [LARGE SCALE GENOMIC DNA]</scope>
    <source>
        <strain evidence="4">DSM 25564</strain>
    </source>
</reference>
<dbReference type="OrthoDB" id="5073539at2"/>
<evidence type="ECO:0000256" key="1">
    <source>
        <dbReference type="SAM" id="Phobius"/>
    </source>
</evidence>